<gene>
    <name evidence="1" type="ORF">POM88_027955</name>
</gene>
<dbReference type="AlphaFoldDB" id="A0AAD8MQ08"/>
<organism evidence="1 2">
    <name type="scientific">Heracleum sosnowskyi</name>
    <dbReference type="NCBI Taxonomy" id="360622"/>
    <lineage>
        <taxon>Eukaryota</taxon>
        <taxon>Viridiplantae</taxon>
        <taxon>Streptophyta</taxon>
        <taxon>Embryophyta</taxon>
        <taxon>Tracheophyta</taxon>
        <taxon>Spermatophyta</taxon>
        <taxon>Magnoliopsida</taxon>
        <taxon>eudicotyledons</taxon>
        <taxon>Gunneridae</taxon>
        <taxon>Pentapetalae</taxon>
        <taxon>asterids</taxon>
        <taxon>campanulids</taxon>
        <taxon>Apiales</taxon>
        <taxon>Apiaceae</taxon>
        <taxon>Apioideae</taxon>
        <taxon>apioid superclade</taxon>
        <taxon>Tordylieae</taxon>
        <taxon>Tordyliinae</taxon>
        <taxon>Heracleum</taxon>
    </lineage>
</organism>
<evidence type="ECO:0000313" key="2">
    <source>
        <dbReference type="Proteomes" id="UP001237642"/>
    </source>
</evidence>
<accession>A0AAD8MQ08</accession>
<name>A0AAD8MQ08_9APIA</name>
<proteinExistence type="predicted"/>
<dbReference type="Proteomes" id="UP001237642">
    <property type="component" value="Unassembled WGS sequence"/>
</dbReference>
<dbReference type="PANTHER" id="PTHR48429:SF1">
    <property type="entry name" value="AGENET DOMAIN-CONTAINING PROTEIN"/>
    <property type="match status" value="1"/>
</dbReference>
<dbReference type="InterPro" id="IPR055274">
    <property type="entry name" value="SWO1"/>
</dbReference>
<dbReference type="PANTHER" id="PTHR48429">
    <property type="entry name" value="AGENET DOMAIN-CONTAINING PROTEIN"/>
    <property type="match status" value="1"/>
</dbReference>
<reference evidence="1" key="1">
    <citation type="submission" date="2023-02" db="EMBL/GenBank/DDBJ databases">
        <title>Genome of toxic invasive species Heracleum sosnowskyi carries increased number of genes despite the absence of recent whole-genome duplications.</title>
        <authorList>
            <person name="Schelkunov M."/>
            <person name="Shtratnikova V."/>
            <person name="Makarenko M."/>
            <person name="Klepikova A."/>
            <person name="Omelchenko D."/>
            <person name="Novikova G."/>
            <person name="Obukhova E."/>
            <person name="Bogdanov V."/>
            <person name="Penin A."/>
            <person name="Logacheva M."/>
        </authorList>
    </citation>
    <scope>NUCLEOTIDE SEQUENCE</scope>
    <source>
        <strain evidence="1">Hsosn_3</strain>
        <tissue evidence="1">Leaf</tissue>
    </source>
</reference>
<protein>
    <submittedName>
        <fullName evidence="1">Uncharacterized protein</fullName>
    </submittedName>
</protein>
<keyword evidence="2" id="KW-1185">Reference proteome</keyword>
<dbReference type="EMBL" id="JAUIZM010000006">
    <property type="protein sequence ID" value="KAK1381211.1"/>
    <property type="molecule type" value="Genomic_DNA"/>
</dbReference>
<comment type="caution">
    <text evidence="1">The sequence shown here is derived from an EMBL/GenBank/DDBJ whole genome shotgun (WGS) entry which is preliminary data.</text>
</comment>
<reference evidence="1" key="2">
    <citation type="submission" date="2023-05" db="EMBL/GenBank/DDBJ databases">
        <authorList>
            <person name="Schelkunov M.I."/>
        </authorList>
    </citation>
    <scope>NUCLEOTIDE SEQUENCE</scope>
    <source>
        <strain evidence="1">Hsosn_3</strain>
        <tissue evidence="1">Leaf</tissue>
    </source>
</reference>
<sequence>MANKLSCKDDGESGSEEDIIVLVLNGFIKGIIHGTSRGSFLGLPLFFISNSPLPPTPPASQPVTHSRRLNHCVRVSSKLGEGTGNLKEWVPLQGEYISMPTIRIAHPVTSTRFDGKSRKRKAAVVDYSWLVGDRVDVQFSHRLYGSSNKLKWALGDVYDFHRVYTCSMVVTVTRRGAGNGSGRGNRGSRICVHWSPPQCGVGRSAKARNFIIYGEVSINENIHKKTLKPTGPYVLDEFQALLVKGWDEYRLNHGISEANTSSPTTHFPSLCTDLLQRAIRTAAIIFHAYDSEDFVVA</sequence>
<evidence type="ECO:0000313" key="1">
    <source>
        <dbReference type="EMBL" id="KAK1381211.1"/>
    </source>
</evidence>